<protein>
    <recommendedName>
        <fullName evidence="2">GH64 domain-containing protein</fullName>
    </recommendedName>
</protein>
<dbReference type="EMBL" id="JAFJYH010000163">
    <property type="protein sequence ID" value="KAG4417136.1"/>
    <property type="molecule type" value="Genomic_DNA"/>
</dbReference>
<reference evidence="3" key="1">
    <citation type="submission" date="2021-02" db="EMBL/GenBank/DDBJ databases">
        <title>Genome sequence Cadophora malorum strain M34.</title>
        <authorList>
            <person name="Stefanovic E."/>
            <person name="Vu D."/>
            <person name="Scully C."/>
            <person name="Dijksterhuis J."/>
            <person name="Roader J."/>
            <person name="Houbraken J."/>
        </authorList>
    </citation>
    <scope>NUCLEOTIDE SEQUENCE</scope>
    <source>
        <strain evidence="3">M34</strain>
    </source>
</reference>
<evidence type="ECO:0000256" key="1">
    <source>
        <dbReference type="SAM" id="MobiDB-lite"/>
    </source>
</evidence>
<name>A0A8H7TCV3_9HELO</name>
<comment type="caution">
    <text evidence="3">The sequence shown here is derived from an EMBL/GenBank/DDBJ whole genome shotgun (WGS) entry which is preliminary data.</text>
</comment>
<dbReference type="PANTHER" id="PTHR38165">
    <property type="match status" value="1"/>
</dbReference>
<dbReference type="PROSITE" id="PS52006">
    <property type="entry name" value="GH64"/>
    <property type="match status" value="1"/>
</dbReference>
<dbReference type="AlphaFoldDB" id="A0A8H7TCV3"/>
<evidence type="ECO:0000313" key="3">
    <source>
        <dbReference type="EMBL" id="KAG4417136.1"/>
    </source>
</evidence>
<dbReference type="InterPro" id="IPR032477">
    <property type="entry name" value="Glyco_hydro_64"/>
</dbReference>
<accession>A0A8H7TCV3</accession>
<feature type="region of interest" description="Disordered" evidence="1">
    <location>
        <begin position="1"/>
        <end position="98"/>
    </location>
</feature>
<sequence length="469" mass="51746">MSDYRDSEYETQEPINDGENYEQEATEEPVEEAPAEEEPVEEEVIEEEPVEEEPAEEEDVEEEVAEEEPVEEEPIENETANEEDAPYLGGSGEEDRSLESGGLEITLENRTNADQVFAYITGQLIDDGNKVCFIKADGRTPYVPEKEEITEVGSEVPVDCAIRLGATGETVTVTIPHIAGGRIWFSLDQELTFKLNPGPAIAEPSVTNTSDPNIDISWGFCEFTYTKDCIYANISYVDFVSLPISMSLTTESGEVQSVAGLYQDGLQSVVDGIRSLEDECTDWQDLIVESDGKPIRVLSPNNVRVMHGGKKFEGYYDQYVDECWSKYHQQPLIVDTQASYGVVEGWVNDDGLLCFEGHGTFSKPSTGDIFSCSTGCFRDNKQAMGPLTARISAALNRSTLLANDMQPTNEQVSEFYTHPVTNHYSRLVHLANSDGRGYAFPYDDVPAPGDVDQSGFVTGKPQAFAVCIG</sequence>
<feature type="compositionally biased region" description="Acidic residues" evidence="1">
    <location>
        <begin position="19"/>
        <end position="85"/>
    </location>
</feature>
<organism evidence="3 4">
    <name type="scientific">Cadophora malorum</name>
    <dbReference type="NCBI Taxonomy" id="108018"/>
    <lineage>
        <taxon>Eukaryota</taxon>
        <taxon>Fungi</taxon>
        <taxon>Dikarya</taxon>
        <taxon>Ascomycota</taxon>
        <taxon>Pezizomycotina</taxon>
        <taxon>Leotiomycetes</taxon>
        <taxon>Helotiales</taxon>
        <taxon>Ploettnerulaceae</taxon>
        <taxon>Cadophora</taxon>
    </lineage>
</organism>
<evidence type="ECO:0000313" key="4">
    <source>
        <dbReference type="Proteomes" id="UP000664132"/>
    </source>
</evidence>
<dbReference type="InterPro" id="IPR037398">
    <property type="entry name" value="Glyco_hydro_64_fam"/>
</dbReference>
<proteinExistence type="predicted"/>
<dbReference type="OrthoDB" id="5290283at2759"/>
<feature type="domain" description="GH64" evidence="2">
    <location>
        <begin position="100"/>
        <end position="456"/>
    </location>
</feature>
<dbReference type="Proteomes" id="UP000664132">
    <property type="component" value="Unassembled WGS sequence"/>
</dbReference>
<dbReference type="InterPro" id="IPR037176">
    <property type="entry name" value="Osmotin/thaumatin-like_sf"/>
</dbReference>
<dbReference type="Gene3D" id="3.30.920.50">
    <property type="entry name" value="Beta-1,3-glucanase, C-terminal domain"/>
    <property type="match status" value="1"/>
</dbReference>
<dbReference type="Gene3D" id="2.60.110.10">
    <property type="entry name" value="Thaumatin"/>
    <property type="match status" value="1"/>
</dbReference>
<evidence type="ECO:0000259" key="2">
    <source>
        <dbReference type="PROSITE" id="PS52006"/>
    </source>
</evidence>
<dbReference type="Pfam" id="PF16483">
    <property type="entry name" value="Glyco_hydro_64"/>
    <property type="match status" value="1"/>
</dbReference>
<gene>
    <name evidence="3" type="ORF">IFR04_009705</name>
</gene>
<dbReference type="PANTHER" id="PTHR38165:SF1">
    <property type="entry name" value="GLUCANASE B"/>
    <property type="match status" value="1"/>
</dbReference>
<keyword evidence="4" id="KW-1185">Reference proteome</keyword>
<dbReference type="InterPro" id="IPR042517">
    <property type="entry name" value="Glyco_hydro_64_N_2"/>
</dbReference>